<evidence type="ECO:0000313" key="2">
    <source>
        <dbReference type="EMBL" id="KAE9446855.1"/>
    </source>
</evidence>
<keyword evidence="3" id="KW-1185">Reference proteome</keyword>
<comment type="caution">
    <text evidence="2">The sequence shown here is derived from an EMBL/GenBank/DDBJ whole genome shotgun (WGS) entry which is preliminary data.</text>
</comment>
<proteinExistence type="predicted"/>
<dbReference type="EMBL" id="QEFC01003721">
    <property type="protein sequence ID" value="KAE9446855.1"/>
    <property type="molecule type" value="Genomic_DNA"/>
</dbReference>
<organism evidence="2 3">
    <name type="scientific">Rhododendron williamsianum</name>
    <dbReference type="NCBI Taxonomy" id="262921"/>
    <lineage>
        <taxon>Eukaryota</taxon>
        <taxon>Viridiplantae</taxon>
        <taxon>Streptophyta</taxon>
        <taxon>Embryophyta</taxon>
        <taxon>Tracheophyta</taxon>
        <taxon>Spermatophyta</taxon>
        <taxon>Magnoliopsida</taxon>
        <taxon>eudicotyledons</taxon>
        <taxon>Gunneridae</taxon>
        <taxon>Pentapetalae</taxon>
        <taxon>asterids</taxon>
        <taxon>Ericales</taxon>
        <taxon>Ericaceae</taxon>
        <taxon>Ericoideae</taxon>
        <taxon>Rhodoreae</taxon>
        <taxon>Rhododendron</taxon>
    </lineage>
</organism>
<name>A0A6A4KM29_9ERIC</name>
<feature type="non-terminal residue" evidence="2">
    <location>
        <position position="1"/>
    </location>
</feature>
<sequence>MLATRELTLKNLRLELKGAKEKSSAAKMALSQFRAPFKVVGSVFTKDEYVEAGMQLCSLVCKATEADEKLKAMEKLAILEEEAARKAARSVAVSNATRQ</sequence>
<reference evidence="2 3" key="1">
    <citation type="journal article" date="2019" name="Genome Biol. Evol.">
        <title>The Rhododendron genome and chromosomal organization provide insight into shared whole-genome duplications across the heath family (Ericaceae).</title>
        <authorList>
            <person name="Soza V.L."/>
            <person name="Lindsley D."/>
            <person name="Waalkes A."/>
            <person name="Ramage E."/>
            <person name="Patwardhan R.P."/>
            <person name="Burton J.N."/>
            <person name="Adey A."/>
            <person name="Kumar A."/>
            <person name="Qiu R."/>
            <person name="Shendure J."/>
            <person name="Hall B."/>
        </authorList>
    </citation>
    <scope>NUCLEOTIDE SEQUENCE [LARGE SCALE GENOMIC DNA]</scope>
    <source>
        <strain evidence="2">RSF 1966-606</strain>
    </source>
</reference>
<dbReference type="AlphaFoldDB" id="A0A6A4KM29"/>
<feature type="coiled-coil region" evidence="1">
    <location>
        <begin position="2"/>
        <end position="29"/>
    </location>
</feature>
<protein>
    <submittedName>
        <fullName evidence="2">Uncharacterized protein</fullName>
    </submittedName>
</protein>
<evidence type="ECO:0000256" key="1">
    <source>
        <dbReference type="SAM" id="Coils"/>
    </source>
</evidence>
<keyword evidence="1" id="KW-0175">Coiled coil</keyword>
<evidence type="ECO:0000313" key="3">
    <source>
        <dbReference type="Proteomes" id="UP000428333"/>
    </source>
</evidence>
<dbReference type="Proteomes" id="UP000428333">
    <property type="component" value="Linkage Group LG13"/>
</dbReference>
<accession>A0A6A4KM29</accession>
<gene>
    <name evidence="2" type="ORF">C3L33_21236</name>
</gene>
<dbReference type="OrthoDB" id="1657330at2759"/>